<accession>F2WLB5</accession>
<evidence type="ECO:0000313" key="2">
    <source>
        <dbReference type="Proteomes" id="UP000203366"/>
    </source>
</evidence>
<dbReference type="Proteomes" id="UP000203366">
    <property type="component" value="Segment"/>
</dbReference>
<protein>
    <submittedName>
        <fullName evidence="1">Uncharacterized protein</fullName>
    </submittedName>
</protein>
<keyword evidence="2" id="KW-1185">Reference proteome</keyword>
<reference evidence="1 2" key="1">
    <citation type="journal article" date="2011" name="Environ. Microbiol.">
        <title>Lausannevirus, a giant amoebal virus encoding histone doublets.</title>
        <authorList>
            <person name="Thomas V."/>
            <person name="Bertelli C."/>
            <person name="Collyn F."/>
            <person name="Casson N."/>
            <person name="Telenti A."/>
            <person name="Goesmann A."/>
            <person name="Croxatto A."/>
            <person name="Greub G."/>
        </authorList>
    </citation>
    <scope>NUCLEOTIDE SEQUENCE [LARGE SCALE GENOMIC DNA]</scope>
    <source>
        <strain evidence="1">7715</strain>
    </source>
</reference>
<name>F2WLB5_9VIRU</name>
<organism evidence="1 2">
    <name type="scientific">Lausannevirus</name>
    <dbReference type="NCBI Taxonomy" id="999883"/>
    <lineage>
        <taxon>Viruses</taxon>
        <taxon>Varidnaviria</taxon>
        <taxon>Bamfordvirae</taxon>
        <taxon>Nucleocytoviricota</taxon>
        <taxon>Megaviricetes</taxon>
        <taxon>Pimascovirales</taxon>
        <taxon>Pimascovirales incertae sedis</taxon>
        <taxon>Marseilleviridae</taxon>
        <taxon>Losannavirus</taxon>
        <taxon>Losannavirus lausannense</taxon>
    </lineage>
</organism>
<dbReference type="GeneID" id="10399770"/>
<dbReference type="KEGG" id="vg:10399770"/>
<dbReference type="RefSeq" id="YP_004347150.1">
    <property type="nucleotide sequence ID" value="NC_015326.1"/>
</dbReference>
<sequence length="225" mass="26153">MDRFLEKKEVLVLSLVTGTIPETLRFVEWRRKMTHSKKTFEQILPDGTKHGEFYQRKGSKCVKKVRAGYFMGKLHGSFRSKVEDWTGICVATAEFVHGSIEKMTISCPDRKNVVVELMFSKGYPIFIIEGSVISEIFWNKKKRRVTLQGQTHEDIRILDTHTSKRKCINSAWITTEYGDPLEVYVPTGMAKKVYSHHGRITKLWLPVFSEKIYRPETCLFFPRGI</sequence>
<gene>
    <name evidence="1" type="ORF">LAU_0187</name>
</gene>
<evidence type="ECO:0000313" key="1">
    <source>
        <dbReference type="EMBL" id="AEA07038.1"/>
    </source>
</evidence>
<dbReference type="EMBL" id="HQ113105">
    <property type="protein sequence ID" value="AEA07038.1"/>
    <property type="molecule type" value="Genomic_DNA"/>
</dbReference>
<proteinExistence type="predicted"/>